<keyword evidence="12 17" id="KW-0472">Membrane</keyword>
<evidence type="ECO:0000256" key="6">
    <source>
        <dbReference type="ARBA" id="ARBA00022723"/>
    </source>
</evidence>
<comment type="similarity">
    <text evidence="4 16">Belongs to the cytochrome P450 family.</text>
</comment>
<gene>
    <name evidence="18" type="ORF">UY3_18097</name>
</gene>
<dbReference type="PRINTS" id="PR00385">
    <property type="entry name" value="P450"/>
</dbReference>
<sequence>MDFSGTLSILLAICIMCIFLLLTRKKKNWHNLPPGPTPIPFLGNMLLVEVKELIKSLRKLSETYGPIYTFYLGSRPCVVLSGYKVLKEALIDKAEEFSGRGDFPAVQMWSNGNGIVYGTGERWRQLRRFAITTFKNFGMGKRSMEERIKEEAQVLVSEFRKTEGKPFDPTFFLSCAGSNIICTLVFGKRFEYTDKKFLTLLNLINSNWKLMSSTWGQLLFTFPKIMRHVPGPHRQIYKNYLKLAAFVGEQLKMHKEILDPNNPMDFIDCFLIKIQQEKNNPNTHFNDETMSKTTVNLFFAGTETVSSTLRYGLRILLRHPEIEEKLHEEIDRVIGPHRSPCMEDRSRMPYTDAVIHEIQRFTDIVPMGVPHTVTRDIQFRGYTLPKDLNIIPLLCTAQADPTQFKNPTCFDPTHFLDENGRFRRNDAFMAFSAGKRLCLGESLALMELFIFLTAILQNFTLRALAAPAEIDISPESSGFWGVPRAHPVCSLSRRDTPPAEIDIPPESSGLGSIPRPYEFCLLPR</sequence>
<dbReference type="GO" id="GO:0005789">
    <property type="term" value="C:endoplasmic reticulum membrane"/>
    <property type="evidence" value="ECO:0007669"/>
    <property type="project" value="UniProtKB-SubCell"/>
</dbReference>
<evidence type="ECO:0000256" key="1">
    <source>
        <dbReference type="ARBA" id="ARBA00001971"/>
    </source>
</evidence>
<reference evidence="19" key="1">
    <citation type="journal article" date="2013" name="Nat. Genet.">
        <title>The draft genomes of soft-shell turtle and green sea turtle yield insights into the development and evolution of the turtle-specific body plan.</title>
        <authorList>
            <person name="Wang Z."/>
            <person name="Pascual-Anaya J."/>
            <person name="Zadissa A."/>
            <person name="Li W."/>
            <person name="Niimura Y."/>
            <person name="Huang Z."/>
            <person name="Li C."/>
            <person name="White S."/>
            <person name="Xiong Z."/>
            <person name="Fang D."/>
            <person name="Wang B."/>
            <person name="Ming Y."/>
            <person name="Chen Y."/>
            <person name="Zheng Y."/>
            <person name="Kuraku S."/>
            <person name="Pignatelli M."/>
            <person name="Herrero J."/>
            <person name="Beal K."/>
            <person name="Nozawa M."/>
            <person name="Li Q."/>
            <person name="Wang J."/>
            <person name="Zhang H."/>
            <person name="Yu L."/>
            <person name="Shigenobu S."/>
            <person name="Wang J."/>
            <person name="Liu J."/>
            <person name="Flicek P."/>
            <person name="Searle S."/>
            <person name="Wang J."/>
            <person name="Kuratani S."/>
            <person name="Yin Y."/>
            <person name="Aken B."/>
            <person name="Zhang G."/>
            <person name="Irie N."/>
        </authorList>
    </citation>
    <scope>NUCLEOTIDE SEQUENCE [LARGE SCALE GENOMIC DNA]</scope>
</reference>
<keyword evidence="10 15" id="KW-0408">Iron</keyword>
<accession>M7APY5</accession>
<dbReference type="PANTHER" id="PTHR24300">
    <property type="entry name" value="CYTOCHROME P450 508A4-RELATED"/>
    <property type="match status" value="1"/>
</dbReference>
<dbReference type="GO" id="GO:0019373">
    <property type="term" value="P:epoxygenase P450 pathway"/>
    <property type="evidence" value="ECO:0007669"/>
    <property type="project" value="TreeGrafter"/>
</dbReference>
<keyword evidence="6 15" id="KW-0479">Metal-binding</keyword>
<evidence type="ECO:0000256" key="2">
    <source>
        <dbReference type="ARBA" id="ARBA00004524"/>
    </source>
</evidence>
<dbReference type="CDD" id="cd11026">
    <property type="entry name" value="CYP2"/>
    <property type="match status" value="1"/>
</dbReference>
<dbReference type="GO" id="GO:0006805">
    <property type="term" value="P:xenobiotic metabolic process"/>
    <property type="evidence" value="ECO:0007669"/>
    <property type="project" value="TreeGrafter"/>
</dbReference>
<dbReference type="GO" id="GO:0020037">
    <property type="term" value="F:heme binding"/>
    <property type="evidence" value="ECO:0007669"/>
    <property type="project" value="InterPro"/>
</dbReference>
<dbReference type="AlphaFoldDB" id="M7APY5"/>
<dbReference type="InterPro" id="IPR050182">
    <property type="entry name" value="Cytochrome_P450_fam2"/>
</dbReference>
<dbReference type="PRINTS" id="PR01684">
    <property type="entry name" value="EP450ICYP2A"/>
</dbReference>
<keyword evidence="17" id="KW-1133">Transmembrane helix</keyword>
<dbReference type="InterPro" id="IPR001128">
    <property type="entry name" value="Cyt_P450"/>
</dbReference>
<keyword evidence="11 16" id="KW-0503">Monooxygenase</keyword>
<feature type="binding site" description="axial binding residue" evidence="15">
    <location>
        <position position="438"/>
    </location>
    <ligand>
        <name>heme</name>
        <dbReference type="ChEBI" id="CHEBI:30413"/>
    </ligand>
    <ligandPart>
        <name>Fe</name>
        <dbReference type="ChEBI" id="CHEBI:18248"/>
    </ligandPart>
</feature>
<comment type="function">
    <text evidence="13">Cytochromes P450 are a group of heme-thiolate monooxygenases. In liver microsomes, this enzyme is involved in an NADPH-dependent electron transport pathway. It oxidizes a variety of structurally unrelated compounds, including steroids, fatty acids, and xenobiotics.</text>
</comment>
<dbReference type="PANTHER" id="PTHR24300:SF424">
    <property type="entry name" value="CYTOCHROME P450"/>
    <property type="match status" value="1"/>
</dbReference>
<dbReference type="GO" id="GO:0005506">
    <property type="term" value="F:iron ion binding"/>
    <property type="evidence" value="ECO:0007669"/>
    <property type="project" value="InterPro"/>
</dbReference>
<evidence type="ECO:0000256" key="10">
    <source>
        <dbReference type="ARBA" id="ARBA00023004"/>
    </source>
</evidence>
<dbReference type="InterPro" id="IPR002401">
    <property type="entry name" value="Cyt_P450_E_grp-I"/>
</dbReference>
<comment type="subcellular location">
    <subcellularLocation>
        <location evidence="3">Endoplasmic reticulum membrane</location>
    </subcellularLocation>
    <subcellularLocation>
        <location evidence="2">Microsome membrane</location>
    </subcellularLocation>
</comment>
<feature type="transmembrane region" description="Helical" evidence="17">
    <location>
        <begin position="6"/>
        <end position="23"/>
    </location>
</feature>
<dbReference type="Gene3D" id="1.10.630.10">
    <property type="entry name" value="Cytochrome P450"/>
    <property type="match status" value="1"/>
</dbReference>
<keyword evidence="7" id="KW-0256">Endoplasmic reticulum</keyword>
<dbReference type="GO" id="GO:0008392">
    <property type="term" value="F:arachidonate epoxygenase activity"/>
    <property type="evidence" value="ECO:0007669"/>
    <property type="project" value="TreeGrafter"/>
</dbReference>
<dbReference type="PROSITE" id="PS00086">
    <property type="entry name" value="CYTOCHROME_P450"/>
    <property type="match status" value="1"/>
</dbReference>
<dbReference type="InterPro" id="IPR008067">
    <property type="entry name" value="Cyt_P450_E_grp-I_CYP2A-like"/>
</dbReference>
<evidence type="ECO:0000256" key="13">
    <source>
        <dbReference type="ARBA" id="ARBA00037347"/>
    </source>
</evidence>
<keyword evidence="9 16" id="KW-0560">Oxidoreductase</keyword>
<evidence type="ECO:0000256" key="12">
    <source>
        <dbReference type="ARBA" id="ARBA00023136"/>
    </source>
</evidence>
<dbReference type="InterPro" id="IPR036396">
    <property type="entry name" value="Cyt_P450_sf"/>
</dbReference>
<dbReference type="FunFam" id="1.10.630.10:FF:000001">
    <property type="entry name" value="Cytochrome P450, family 2"/>
    <property type="match status" value="1"/>
</dbReference>
<evidence type="ECO:0000256" key="3">
    <source>
        <dbReference type="ARBA" id="ARBA00004586"/>
    </source>
</evidence>
<evidence type="ECO:0000256" key="7">
    <source>
        <dbReference type="ARBA" id="ARBA00022824"/>
    </source>
</evidence>
<name>M7APY5_CHEMY</name>
<comment type="catalytic activity">
    <reaction evidence="14">
        <text>an organic molecule + reduced [NADPH--hemoprotein reductase] + O2 = an alcohol + oxidized [NADPH--hemoprotein reductase] + H2O + H(+)</text>
        <dbReference type="Rhea" id="RHEA:17149"/>
        <dbReference type="Rhea" id="RHEA-COMP:11964"/>
        <dbReference type="Rhea" id="RHEA-COMP:11965"/>
        <dbReference type="ChEBI" id="CHEBI:15377"/>
        <dbReference type="ChEBI" id="CHEBI:15378"/>
        <dbReference type="ChEBI" id="CHEBI:15379"/>
        <dbReference type="ChEBI" id="CHEBI:30879"/>
        <dbReference type="ChEBI" id="CHEBI:57618"/>
        <dbReference type="ChEBI" id="CHEBI:58210"/>
        <dbReference type="ChEBI" id="CHEBI:142491"/>
        <dbReference type="EC" id="1.14.14.1"/>
    </reaction>
</comment>
<dbReference type="Pfam" id="PF00067">
    <property type="entry name" value="p450"/>
    <property type="match status" value="1"/>
</dbReference>
<dbReference type="eggNOG" id="KOG0156">
    <property type="taxonomic scope" value="Eukaryota"/>
</dbReference>
<evidence type="ECO:0000313" key="18">
    <source>
        <dbReference type="EMBL" id="EMP24840.1"/>
    </source>
</evidence>
<evidence type="ECO:0000256" key="5">
    <source>
        <dbReference type="ARBA" id="ARBA00022617"/>
    </source>
</evidence>
<evidence type="ECO:0000256" key="14">
    <source>
        <dbReference type="ARBA" id="ARBA00047827"/>
    </source>
</evidence>
<dbReference type="STRING" id="8469.M7APY5"/>
<evidence type="ECO:0000256" key="17">
    <source>
        <dbReference type="SAM" id="Phobius"/>
    </source>
</evidence>
<dbReference type="PRINTS" id="PR00463">
    <property type="entry name" value="EP450I"/>
</dbReference>
<evidence type="ECO:0000313" key="19">
    <source>
        <dbReference type="Proteomes" id="UP000031443"/>
    </source>
</evidence>
<evidence type="ECO:0000256" key="15">
    <source>
        <dbReference type="PIRSR" id="PIRSR602401-1"/>
    </source>
</evidence>
<proteinExistence type="inferred from homology"/>
<keyword evidence="19" id="KW-1185">Reference proteome</keyword>
<organism evidence="18 19">
    <name type="scientific">Chelonia mydas</name>
    <name type="common">Green sea-turtle</name>
    <name type="synonym">Chelonia agassizi</name>
    <dbReference type="NCBI Taxonomy" id="8469"/>
    <lineage>
        <taxon>Eukaryota</taxon>
        <taxon>Metazoa</taxon>
        <taxon>Chordata</taxon>
        <taxon>Craniata</taxon>
        <taxon>Vertebrata</taxon>
        <taxon>Euteleostomi</taxon>
        <taxon>Archelosauria</taxon>
        <taxon>Testudinata</taxon>
        <taxon>Testudines</taxon>
        <taxon>Cryptodira</taxon>
        <taxon>Durocryptodira</taxon>
        <taxon>Americhelydia</taxon>
        <taxon>Chelonioidea</taxon>
        <taxon>Cheloniidae</taxon>
        <taxon>Chelonia</taxon>
    </lineage>
</organism>
<dbReference type="EMBL" id="KB597546">
    <property type="protein sequence ID" value="EMP24840.1"/>
    <property type="molecule type" value="Genomic_DNA"/>
</dbReference>
<evidence type="ECO:0000256" key="8">
    <source>
        <dbReference type="ARBA" id="ARBA00022848"/>
    </source>
</evidence>
<comment type="cofactor">
    <cofactor evidence="1 15">
        <name>heme</name>
        <dbReference type="ChEBI" id="CHEBI:30413"/>
    </cofactor>
</comment>
<keyword evidence="5 15" id="KW-0349">Heme</keyword>
<protein>
    <submittedName>
        <fullName evidence="18">Cytochrome P450 2G1</fullName>
    </submittedName>
</protein>
<dbReference type="InterPro" id="IPR017972">
    <property type="entry name" value="Cyt_P450_CS"/>
</dbReference>
<dbReference type="GO" id="GO:0016712">
    <property type="term" value="F:oxidoreductase activity, acting on paired donors, with incorporation or reduction of molecular oxygen, reduced flavin or flavoprotein as one donor, and incorporation of one atom of oxygen"/>
    <property type="evidence" value="ECO:0007669"/>
    <property type="project" value="UniProtKB-EC"/>
</dbReference>
<evidence type="ECO:0000256" key="4">
    <source>
        <dbReference type="ARBA" id="ARBA00010617"/>
    </source>
</evidence>
<evidence type="ECO:0000256" key="11">
    <source>
        <dbReference type="ARBA" id="ARBA00023033"/>
    </source>
</evidence>
<dbReference type="SUPFAM" id="SSF48264">
    <property type="entry name" value="Cytochrome P450"/>
    <property type="match status" value="1"/>
</dbReference>
<dbReference type="Proteomes" id="UP000031443">
    <property type="component" value="Unassembled WGS sequence"/>
</dbReference>
<keyword evidence="17" id="KW-0812">Transmembrane</keyword>
<evidence type="ECO:0000256" key="9">
    <source>
        <dbReference type="ARBA" id="ARBA00023002"/>
    </source>
</evidence>
<evidence type="ECO:0000256" key="16">
    <source>
        <dbReference type="RuleBase" id="RU000461"/>
    </source>
</evidence>
<keyword evidence="8" id="KW-0492">Microsome</keyword>